<feature type="coiled-coil region" evidence="9">
    <location>
        <begin position="169"/>
        <end position="196"/>
    </location>
</feature>
<evidence type="ECO:0000256" key="3">
    <source>
        <dbReference type="ARBA" id="ARBA00022741"/>
    </source>
</evidence>
<feature type="binding site" evidence="7">
    <location>
        <begin position="256"/>
        <end position="259"/>
    </location>
    <ligand>
        <name>GTP</name>
        <dbReference type="ChEBI" id="CHEBI:37565"/>
    </ligand>
</feature>
<dbReference type="Pfam" id="PF01926">
    <property type="entry name" value="MMR_HSR1"/>
    <property type="match status" value="1"/>
</dbReference>
<keyword evidence="3 6" id="KW-0547">Nucleotide-binding</keyword>
<evidence type="ECO:0000313" key="11">
    <source>
        <dbReference type="EMBL" id="HIU58402.1"/>
    </source>
</evidence>
<dbReference type="InterPro" id="IPR032305">
    <property type="entry name" value="GTP-bd_M"/>
</dbReference>
<proteinExistence type="inferred from homology"/>
<comment type="caution">
    <text evidence="11">The sequence shown here is derived from an EMBL/GenBank/DDBJ whole genome shotgun (WGS) entry which is preliminary data.</text>
</comment>
<dbReference type="AlphaFoldDB" id="A0A9D1SG35"/>
<dbReference type="NCBIfam" id="TIGR00231">
    <property type="entry name" value="small_GTP"/>
    <property type="match status" value="1"/>
</dbReference>
<dbReference type="GO" id="GO:0046872">
    <property type="term" value="F:metal ion binding"/>
    <property type="evidence" value="ECO:0007669"/>
    <property type="project" value="UniProtKB-KW"/>
</dbReference>
<dbReference type="GO" id="GO:0043022">
    <property type="term" value="F:ribosome binding"/>
    <property type="evidence" value="ECO:0007669"/>
    <property type="project" value="TreeGrafter"/>
</dbReference>
<dbReference type="Gene3D" id="3.40.50.300">
    <property type="entry name" value="P-loop containing nucleotide triphosphate hydrolases"/>
    <property type="match status" value="1"/>
</dbReference>
<comment type="subcellular location">
    <subcellularLocation>
        <location evidence="6">Cytoplasm</location>
    </subcellularLocation>
    <text evidence="6">May associate with membranes.</text>
</comment>
<dbReference type="InterPro" id="IPR006073">
    <property type="entry name" value="GTP-bd"/>
</dbReference>
<evidence type="ECO:0000256" key="9">
    <source>
        <dbReference type="SAM" id="Coils"/>
    </source>
</evidence>
<evidence type="ECO:0000256" key="2">
    <source>
        <dbReference type="ARBA" id="ARBA00022723"/>
    </source>
</evidence>
<dbReference type="CDD" id="cd01878">
    <property type="entry name" value="HflX"/>
    <property type="match status" value="1"/>
</dbReference>
<dbReference type="Gene3D" id="3.40.50.11060">
    <property type="entry name" value="GTPase HflX, N-terminal domain"/>
    <property type="match status" value="1"/>
</dbReference>
<evidence type="ECO:0000313" key="12">
    <source>
        <dbReference type="Proteomes" id="UP000824109"/>
    </source>
</evidence>
<keyword evidence="1 6" id="KW-0963">Cytoplasm</keyword>
<evidence type="ECO:0000256" key="4">
    <source>
        <dbReference type="ARBA" id="ARBA00022842"/>
    </source>
</evidence>
<feature type="binding site" evidence="7">
    <location>
        <begin position="322"/>
        <end position="325"/>
    </location>
    <ligand>
        <name>GTP</name>
        <dbReference type="ChEBI" id="CHEBI:37565"/>
    </ligand>
</feature>
<dbReference type="HAMAP" id="MF_00900">
    <property type="entry name" value="GTPase_HflX"/>
    <property type="match status" value="1"/>
</dbReference>
<feature type="binding site" evidence="7">
    <location>
        <begin position="344"/>
        <end position="346"/>
    </location>
    <ligand>
        <name>GTP</name>
        <dbReference type="ChEBI" id="CHEBI:37565"/>
    </ligand>
</feature>
<dbReference type="Gene3D" id="6.10.250.2860">
    <property type="match status" value="1"/>
</dbReference>
<dbReference type="Proteomes" id="UP000824109">
    <property type="component" value="Unassembled WGS sequence"/>
</dbReference>
<gene>
    <name evidence="6 11" type="primary">hflX</name>
    <name evidence="11" type="ORF">IAA61_11410</name>
</gene>
<feature type="binding site" evidence="7">
    <location>
        <begin position="234"/>
        <end position="238"/>
    </location>
    <ligand>
        <name>GTP</name>
        <dbReference type="ChEBI" id="CHEBI:37565"/>
    </ligand>
</feature>
<comment type="similarity">
    <text evidence="6">Belongs to the TRAFAC class OBG-HflX-like GTPase superfamily. HflX GTPase family.</text>
</comment>
<sequence length="419" mass="45701">MESFEKEKERVITVGLHTGSRDAVNDTTDESMRELEELVKTAGGEVVCETVQNRPSPDAGTYIGTGKLEEIKEAVSSLGAELVVFDDELSPVQLRNVSEYLGVRVLDRSMLILDIFAMRARSGEGKLQVELAQLKYSLPRLRGMGTELSRTGGGIGTRGPGETKLETDRRHIRARITALESEIKEIKKHRGLLRERRKKDGVITCALVGYTNAGKSTLLNRLTDAGVLAENKLFATLDTTSRAITLYDNRRIIMIDTVGFIRKLPHYLIEAFKSTLEEAAEADLLIHVIDAAGEETENKIEVVERVLGEIGAGGKPIINAYNKCDAAGEFVPPATDVTENVFISAKTGMGIDKLIDAVARTAPGGKTECKLLVPYSDGGVLNELHTNEKVLSEEYTGSGIEITVLLDAAARGRLKKYSV</sequence>
<dbReference type="InterPro" id="IPR025121">
    <property type="entry name" value="GTPase_HflX_N"/>
</dbReference>
<dbReference type="FunFam" id="3.40.50.11060:FF:000001">
    <property type="entry name" value="GTPase HflX"/>
    <property type="match status" value="1"/>
</dbReference>
<dbReference type="EMBL" id="DVNB01000119">
    <property type="protein sequence ID" value="HIU58402.1"/>
    <property type="molecule type" value="Genomic_DNA"/>
</dbReference>
<dbReference type="PRINTS" id="PR00326">
    <property type="entry name" value="GTP1OBG"/>
</dbReference>
<comment type="cofactor">
    <cofactor evidence="8">
        <name>Mg(2+)</name>
        <dbReference type="ChEBI" id="CHEBI:18420"/>
    </cofactor>
</comment>
<dbReference type="PIRSF" id="PIRSF006809">
    <property type="entry name" value="GTP-binding_hflX_prd"/>
    <property type="match status" value="1"/>
</dbReference>
<comment type="function">
    <text evidence="6">GTPase that associates with the 50S ribosomal subunit and may have a role during protein synthesis or ribosome biogenesis.</text>
</comment>
<feature type="binding site" evidence="8">
    <location>
        <position position="236"/>
    </location>
    <ligand>
        <name>Mg(2+)</name>
        <dbReference type="ChEBI" id="CHEBI:18420"/>
    </ligand>
</feature>
<dbReference type="GO" id="GO:0005737">
    <property type="term" value="C:cytoplasm"/>
    <property type="evidence" value="ECO:0007669"/>
    <property type="project" value="UniProtKB-SubCell"/>
</dbReference>
<feature type="binding site" evidence="8">
    <location>
        <position position="216"/>
    </location>
    <ligand>
        <name>Mg(2+)</name>
        <dbReference type="ChEBI" id="CHEBI:18420"/>
    </ligand>
</feature>
<dbReference type="InterPro" id="IPR027417">
    <property type="entry name" value="P-loop_NTPase"/>
</dbReference>
<keyword evidence="2 8" id="KW-0479">Metal-binding</keyword>
<keyword evidence="4 8" id="KW-0460">Magnesium</keyword>
<dbReference type="PANTHER" id="PTHR10229">
    <property type="entry name" value="GTP-BINDING PROTEIN HFLX"/>
    <property type="match status" value="1"/>
</dbReference>
<dbReference type="Pfam" id="PF16360">
    <property type="entry name" value="GTP-bdg_M"/>
    <property type="match status" value="1"/>
</dbReference>
<dbReference type="GO" id="GO:0005525">
    <property type="term" value="F:GTP binding"/>
    <property type="evidence" value="ECO:0007669"/>
    <property type="project" value="UniProtKB-UniRule"/>
</dbReference>
<reference evidence="11" key="2">
    <citation type="journal article" date="2021" name="PeerJ">
        <title>Extensive microbial diversity within the chicken gut microbiome revealed by metagenomics and culture.</title>
        <authorList>
            <person name="Gilroy R."/>
            <person name="Ravi A."/>
            <person name="Getino M."/>
            <person name="Pursley I."/>
            <person name="Horton D.L."/>
            <person name="Alikhan N.F."/>
            <person name="Baker D."/>
            <person name="Gharbi K."/>
            <person name="Hall N."/>
            <person name="Watson M."/>
            <person name="Adriaenssens E.M."/>
            <person name="Foster-Nyarko E."/>
            <person name="Jarju S."/>
            <person name="Secka A."/>
            <person name="Antonio M."/>
            <person name="Oren A."/>
            <person name="Chaudhuri R.R."/>
            <person name="La Ragione R."/>
            <person name="Hildebrand F."/>
            <person name="Pallen M.J."/>
        </authorList>
    </citation>
    <scope>NUCLEOTIDE SEQUENCE</scope>
    <source>
        <strain evidence="11">USAMLcec3-3695</strain>
    </source>
</reference>
<organism evidence="11 12">
    <name type="scientific">Candidatus Ornithomonoglobus merdipullorum</name>
    <dbReference type="NCBI Taxonomy" id="2840895"/>
    <lineage>
        <taxon>Bacteria</taxon>
        <taxon>Bacillati</taxon>
        <taxon>Bacillota</taxon>
        <taxon>Clostridia</taxon>
        <taxon>Candidatus Ornithomonoglobus</taxon>
    </lineage>
</organism>
<evidence type="ECO:0000256" key="1">
    <source>
        <dbReference type="ARBA" id="ARBA00022490"/>
    </source>
</evidence>
<dbReference type="InterPro" id="IPR016496">
    <property type="entry name" value="GTPase_HflX"/>
</dbReference>
<name>A0A9D1SG35_9FIRM</name>
<evidence type="ECO:0000256" key="5">
    <source>
        <dbReference type="ARBA" id="ARBA00023134"/>
    </source>
</evidence>
<dbReference type="SUPFAM" id="SSF52540">
    <property type="entry name" value="P-loop containing nucleoside triphosphate hydrolases"/>
    <property type="match status" value="1"/>
</dbReference>
<dbReference type="NCBIfam" id="TIGR03156">
    <property type="entry name" value="GTP_HflX"/>
    <property type="match status" value="1"/>
</dbReference>
<reference evidence="11" key="1">
    <citation type="submission" date="2020-10" db="EMBL/GenBank/DDBJ databases">
        <authorList>
            <person name="Gilroy R."/>
        </authorList>
    </citation>
    <scope>NUCLEOTIDE SEQUENCE</scope>
    <source>
        <strain evidence="11">USAMLcec3-3695</strain>
    </source>
</reference>
<dbReference type="PROSITE" id="PS51705">
    <property type="entry name" value="G_HFLX"/>
    <property type="match status" value="1"/>
</dbReference>
<feature type="domain" description="Hflx-type G" evidence="10">
    <location>
        <begin position="203"/>
        <end position="366"/>
    </location>
</feature>
<dbReference type="PANTHER" id="PTHR10229:SF0">
    <property type="entry name" value="GTP-BINDING PROTEIN 6-RELATED"/>
    <property type="match status" value="1"/>
</dbReference>
<evidence type="ECO:0000259" key="10">
    <source>
        <dbReference type="PROSITE" id="PS51705"/>
    </source>
</evidence>
<dbReference type="GO" id="GO:0003924">
    <property type="term" value="F:GTPase activity"/>
    <property type="evidence" value="ECO:0007669"/>
    <property type="project" value="UniProtKB-UniRule"/>
</dbReference>
<dbReference type="InterPro" id="IPR042108">
    <property type="entry name" value="GTPase_HflX_N_sf"/>
</dbReference>
<protein>
    <recommendedName>
        <fullName evidence="6">GTPase HflX</fullName>
    </recommendedName>
    <alternativeName>
        <fullName evidence="6">GTP-binding protein HflX</fullName>
    </alternativeName>
</protein>
<dbReference type="InterPro" id="IPR005225">
    <property type="entry name" value="Small_GTP-bd"/>
</dbReference>
<comment type="subunit">
    <text evidence="6">Monomer. Associates with the 50S ribosomal subunit.</text>
</comment>
<feature type="binding site" evidence="7">
    <location>
        <begin position="209"/>
        <end position="216"/>
    </location>
    <ligand>
        <name>GTP</name>
        <dbReference type="ChEBI" id="CHEBI:37565"/>
    </ligand>
</feature>
<evidence type="ECO:0000256" key="8">
    <source>
        <dbReference type="PIRSR" id="PIRSR006809-2"/>
    </source>
</evidence>
<keyword evidence="5 6" id="KW-0342">GTP-binding</keyword>
<evidence type="ECO:0000256" key="7">
    <source>
        <dbReference type="PIRSR" id="PIRSR006809-1"/>
    </source>
</evidence>
<dbReference type="Pfam" id="PF13167">
    <property type="entry name" value="GTP-bdg_N"/>
    <property type="match status" value="1"/>
</dbReference>
<evidence type="ECO:0000256" key="6">
    <source>
        <dbReference type="HAMAP-Rule" id="MF_00900"/>
    </source>
</evidence>
<accession>A0A9D1SG35</accession>
<dbReference type="InterPro" id="IPR030394">
    <property type="entry name" value="G_HFLX_dom"/>
</dbReference>
<keyword evidence="9" id="KW-0175">Coiled coil</keyword>